<sequence>MTSKSSCLSSTNTSIARIDTHPDDVSTNQDIEGSTSPTKQKRKVSFDEDPPSVQLIPYLGCMSVFEISSIWYLAEDYEIMREEQSRTIRTVSKSSSTFEETDEQSFRGLEAKTKGGTLVRDSMRRRSIECVLEQQEMQGHRNESKIECIAQIYRKESLQSLAEARELALEDQRCAKTYLASNKEKDAQQLKKIAKQWSRRRMGSFGKIKTFFSAGKVSAPPGSSSPRSLRRGMLRWSSSRTHIAEVVSSPDCSRTLVSGVA</sequence>
<dbReference type="AlphaFoldDB" id="A0A7S2YGG3"/>
<organism evidence="2">
    <name type="scientific">Entomoneis paludosa</name>
    <dbReference type="NCBI Taxonomy" id="265537"/>
    <lineage>
        <taxon>Eukaryota</taxon>
        <taxon>Sar</taxon>
        <taxon>Stramenopiles</taxon>
        <taxon>Ochrophyta</taxon>
        <taxon>Bacillariophyta</taxon>
        <taxon>Bacillariophyceae</taxon>
        <taxon>Bacillariophycidae</taxon>
        <taxon>Entomoneidaceae</taxon>
        <taxon>Entomoneis</taxon>
    </lineage>
</organism>
<proteinExistence type="predicted"/>
<name>A0A7S2YGG3_9STRA</name>
<gene>
    <name evidence="2" type="ORF">APAL1065_LOCUS16492</name>
</gene>
<dbReference type="EMBL" id="HBHT01024549">
    <property type="protein sequence ID" value="CAD9975905.1"/>
    <property type="molecule type" value="Transcribed_RNA"/>
</dbReference>
<feature type="compositionally biased region" description="Low complexity" evidence="1">
    <location>
        <begin position="1"/>
        <end position="14"/>
    </location>
</feature>
<evidence type="ECO:0000256" key="1">
    <source>
        <dbReference type="SAM" id="MobiDB-lite"/>
    </source>
</evidence>
<protein>
    <submittedName>
        <fullName evidence="2">Uncharacterized protein</fullName>
    </submittedName>
</protein>
<evidence type="ECO:0000313" key="2">
    <source>
        <dbReference type="EMBL" id="CAD9975905.1"/>
    </source>
</evidence>
<feature type="region of interest" description="Disordered" evidence="1">
    <location>
        <begin position="1"/>
        <end position="49"/>
    </location>
</feature>
<reference evidence="2" key="1">
    <citation type="submission" date="2021-01" db="EMBL/GenBank/DDBJ databases">
        <authorList>
            <person name="Corre E."/>
            <person name="Pelletier E."/>
            <person name="Niang G."/>
            <person name="Scheremetjew M."/>
            <person name="Finn R."/>
            <person name="Kale V."/>
            <person name="Holt S."/>
            <person name="Cochrane G."/>
            <person name="Meng A."/>
            <person name="Brown T."/>
            <person name="Cohen L."/>
        </authorList>
    </citation>
    <scope>NUCLEOTIDE SEQUENCE</scope>
    <source>
        <strain evidence="2">CCMP125</strain>
    </source>
</reference>
<feature type="compositionally biased region" description="Polar residues" evidence="1">
    <location>
        <begin position="25"/>
        <end position="38"/>
    </location>
</feature>
<accession>A0A7S2YGG3</accession>